<gene>
    <name evidence="2" type="ORF">S01H4_27317</name>
</gene>
<dbReference type="PANTHER" id="PTHR43421">
    <property type="entry name" value="METALLOPROTEASE PMBA"/>
    <property type="match status" value="1"/>
</dbReference>
<dbReference type="InterPro" id="IPR036059">
    <property type="entry name" value="TldD/PmbA_sf"/>
</dbReference>
<dbReference type="InterPro" id="IPR045569">
    <property type="entry name" value="Metalloprtase-TldD/E_C"/>
</dbReference>
<evidence type="ECO:0000259" key="1">
    <source>
        <dbReference type="Pfam" id="PF19289"/>
    </source>
</evidence>
<comment type="caution">
    <text evidence="2">The sequence shown here is derived from an EMBL/GenBank/DDBJ whole genome shotgun (WGS) entry which is preliminary data.</text>
</comment>
<protein>
    <recommendedName>
        <fullName evidence="1">Metalloprotease TldD/E C-terminal domain-containing protein</fullName>
    </recommendedName>
</protein>
<dbReference type="EMBL" id="BART01013329">
    <property type="protein sequence ID" value="GAG76120.1"/>
    <property type="molecule type" value="Genomic_DNA"/>
</dbReference>
<feature type="non-terminal residue" evidence="2">
    <location>
        <position position="1"/>
    </location>
</feature>
<dbReference type="GO" id="GO:0008237">
    <property type="term" value="F:metallopeptidase activity"/>
    <property type="evidence" value="ECO:0007669"/>
    <property type="project" value="InterPro"/>
</dbReference>
<accession>X1A244</accession>
<dbReference type="GO" id="GO:0006508">
    <property type="term" value="P:proteolysis"/>
    <property type="evidence" value="ECO:0007669"/>
    <property type="project" value="InterPro"/>
</dbReference>
<dbReference type="GO" id="GO:0005829">
    <property type="term" value="C:cytosol"/>
    <property type="evidence" value="ECO:0007669"/>
    <property type="project" value="TreeGrafter"/>
</dbReference>
<proteinExistence type="predicted"/>
<dbReference type="AlphaFoldDB" id="X1A244"/>
<reference evidence="2" key="1">
    <citation type="journal article" date="2014" name="Front. Microbiol.">
        <title>High frequency of phylogenetically diverse reductive dehalogenase-homologous genes in deep subseafloor sedimentary metagenomes.</title>
        <authorList>
            <person name="Kawai M."/>
            <person name="Futagami T."/>
            <person name="Toyoda A."/>
            <person name="Takaki Y."/>
            <person name="Nishi S."/>
            <person name="Hori S."/>
            <person name="Arai W."/>
            <person name="Tsubouchi T."/>
            <person name="Morono Y."/>
            <person name="Uchiyama I."/>
            <person name="Ito T."/>
            <person name="Fujiyama A."/>
            <person name="Inagaki F."/>
            <person name="Takami H."/>
        </authorList>
    </citation>
    <scope>NUCLEOTIDE SEQUENCE</scope>
    <source>
        <strain evidence="2">Expedition CK06-06</strain>
    </source>
</reference>
<evidence type="ECO:0000313" key="2">
    <source>
        <dbReference type="EMBL" id="GAG76120.1"/>
    </source>
</evidence>
<feature type="domain" description="Metalloprotease TldD/E C-terminal" evidence="1">
    <location>
        <begin position="2"/>
        <end position="67"/>
    </location>
</feature>
<dbReference type="SUPFAM" id="SSF111283">
    <property type="entry name" value="Putative modulator of DNA gyrase, PmbA/TldD"/>
    <property type="match status" value="1"/>
</dbReference>
<name>X1A244_9ZZZZ</name>
<dbReference type="PANTHER" id="PTHR43421:SF1">
    <property type="entry name" value="METALLOPROTEASE PMBA"/>
    <property type="match status" value="1"/>
</dbReference>
<dbReference type="InterPro" id="IPR047657">
    <property type="entry name" value="PmbA"/>
</dbReference>
<sequence>ATGDFSGLISQGNLIQNGEIKHALNETMFGINLLELFENISSISKEFKIYGPYSAPYVKIDNVQIIGAKS</sequence>
<organism evidence="2">
    <name type="scientific">marine sediment metagenome</name>
    <dbReference type="NCBI Taxonomy" id="412755"/>
    <lineage>
        <taxon>unclassified sequences</taxon>
        <taxon>metagenomes</taxon>
        <taxon>ecological metagenomes</taxon>
    </lineage>
</organism>
<dbReference type="Pfam" id="PF19289">
    <property type="entry name" value="PmbA_TldD_3rd"/>
    <property type="match status" value="1"/>
</dbReference>